<dbReference type="Gene3D" id="1.25.40.10">
    <property type="entry name" value="Tetratricopeptide repeat domain"/>
    <property type="match status" value="2"/>
</dbReference>
<dbReference type="RefSeq" id="WP_130287937.1">
    <property type="nucleotide sequence ID" value="NZ_SGXE01000008.1"/>
</dbReference>
<dbReference type="GO" id="GO:0000030">
    <property type="term" value="F:mannosyltransferase activity"/>
    <property type="evidence" value="ECO:0007669"/>
    <property type="project" value="TreeGrafter"/>
</dbReference>
<comment type="caution">
    <text evidence="2">The sequence shown here is derived from an EMBL/GenBank/DDBJ whole genome shotgun (WGS) entry which is preliminary data.</text>
</comment>
<dbReference type="OrthoDB" id="1149028at2"/>
<dbReference type="SMART" id="SM00028">
    <property type="entry name" value="TPR"/>
    <property type="match status" value="3"/>
</dbReference>
<organism evidence="2 3">
    <name type="scientific">Aquimarina brevivitae</name>
    <dbReference type="NCBI Taxonomy" id="323412"/>
    <lineage>
        <taxon>Bacteria</taxon>
        <taxon>Pseudomonadati</taxon>
        <taxon>Bacteroidota</taxon>
        <taxon>Flavobacteriia</taxon>
        <taxon>Flavobacteriales</taxon>
        <taxon>Flavobacteriaceae</taxon>
        <taxon>Aquimarina</taxon>
    </lineage>
</organism>
<dbReference type="Pfam" id="PF00515">
    <property type="entry name" value="TPR_1"/>
    <property type="match status" value="1"/>
</dbReference>
<protein>
    <submittedName>
        <fullName evidence="2">Tetratricopeptide repeat protein</fullName>
    </submittedName>
</protein>
<dbReference type="InterPro" id="IPR019734">
    <property type="entry name" value="TPR_rpt"/>
</dbReference>
<dbReference type="InterPro" id="IPR011990">
    <property type="entry name" value="TPR-like_helical_dom_sf"/>
</dbReference>
<keyword evidence="1" id="KW-0802">TPR repeat</keyword>
<keyword evidence="3" id="KW-1185">Reference proteome</keyword>
<evidence type="ECO:0000256" key="1">
    <source>
        <dbReference type="PROSITE-ProRule" id="PRU00339"/>
    </source>
</evidence>
<dbReference type="PROSITE" id="PS50293">
    <property type="entry name" value="TPR_REGION"/>
    <property type="match status" value="1"/>
</dbReference>
<reference evidence="2 3" key="1">
    <citation type="submission" date="2019-02" db="EMBL/GenBank/DDBJ databases">
        <title>Genomic Encyclopedia of Type Strains, Phase IV (KMG-IV): sequencing the most valuable type-strain genomes for metagenomic binning, comparative biology and taxonomic classification.</title>
        <authorList>
            <person name="Goeker M."/>
        </authorList>
    </citation>
    <scope>NUCLEOTIDE SEQUENCE [LARGE SCALE GENOMIC DNA]</scope>
    <source>
        <strain evidence="2 3">DSM 17196</strain>
    </source>
</reference>
<dbReference type="Proteomes" id="UP000292262">
    <property type="component" value="Unassembled WGS sequence"/>
</dbReference>
<dbReference type="EMBL" id="SGXE01000008">
    <property type="protein sequence ID" value="RZS90455.1"/>
    <property type="molecule type" value="Genomic_DNA"/>
</dbReference>
<sequence length="424" mass="47050">MKTKFIVVLFLAIGATGFSQKRALRSASKALRSGELDTAIEALNAAEAQLAQADEKEKSEYYFLKGQAYAASAGTSVEKLEKAAEAFLKVAEVEEKFDISKNSKDAQAQLLKLRQSLIEQAIADQNASNYKAASDKLYLGYKTNKKDTVYLYYAAGNAVNGREYDTALDYYNTLLDLGYNGSTEQYVATNKETGEVDVFDSKQARDLTVKAGTHIKPEMRVTASKTGEIAKNVALIYINQGKDELAMKAMEKAKEENPEDSSLMQAEADMYYKLGNIAKYKEIMEQIVANDPENADLLYNLGVSSSKLGDNEQAIAYYEKALEIRPDYTSAQVNIASLILSEEAALVEEMNSLGTSSADYKRYDELNEKRQGIYKRAIPYLEGALNNKPDNVEVVRTLMNIFYQLDDPRAEAMKNKLKSLEGGN</sequence>
<feature type="repeat" description="TPR" evidence="1">
    <location>
        <begin position="295"/>
        <end position="328"/>
    </location>
</feature>
<name>A0A4Q7NTN3_9FLAO</name>
<dbReference type="PANTHER" id="PTHR44395">
    <property type="match status" value="1"/>
</dbReference>
<dbReference type="GO" id="GO:0035269">
    <property type="term" value="P:protein O-linked glycosylation via mannose"/>
    <property type="evidence" value="ECO:0007669"/>
    <property type="project" value="TreeGrafter"/>
</dbReference>
<dbReference type="PROSITE" id="PS50005">
    <property type="entry name" value="TPR"/>
    <property type="match status" value="2"/>
</dbReference>
<dbReference type="Pfam" id="PF13181">
    <property type="entry name" value="TPR_8"/>
    <property type="match status" value="1"/>
</dbReference>
<evidence type="ECO:0000313" key="3">
    <source>
        <dbReference type="Proteomes" id="UP000292262"/>
    </source>
</evidence>
<dbReference type="SUPFAM" id="SSF48452">
    <property type="entry name" value="TPR-like"/>
    <property type="match status" value="1"/>
</dbReference>
<dbReference type="PANTHER" id="PTHR44395:SF1">
    <property type="entry name" value="PROTEIN O-MANNOSYL-TRANSFERASE TMTC3"/>
    <property type="match status" value="1"/>
</dbReference>
<dbReference type="AlphaFoldDB" id="A0A4Q7NTN3"/>
<feature type="repeat" description="TPR" evidence="1">
    <location>
        <begin position="227"/>
        <end position="260"/>
    </location>
</feature>
<evidence type="ECO:0000313" key="2">
    <source>
        <dbReference type="EMBL" id="RZS90455.1"/>
    </source>
</evidence>
<accession>A0A4Q7NTN3</accession>
<gene>
    <name evidence="2" type="ORF">EV197_3441</name>
</gene>
<proteinExistence type="predicted"/>